<evidence type="ECO:0000259" key="12">
    <source>
        <dbReference type="Pfam" id="PF01761"/>
    </source>
</evidence>
<dbReference type="CDD" id="cd08195">
    <property type="entry name" value="DHQS"/>
    <property type="match status" value="1"/>
</dbReference>
<comment type="cofactor">
    <cofactor evidence="1">
        <name>NAD(+)</name>
        <dbReference type="ChEBI" id="CHEBI:57540"/>
    </cofactor>
</comment>
<dbReference type="InterPro" id="IPR016037">
    <property type="entry name" value="DHQ_synth_AroB"/>
</dbReference>
<dbReference type="GO" id="GO:0009423">
    <property type="term" value="P:chorismate biosynthetic process"/>
    <property type="evidence" value="ECO:0007669"/>
    <property type="project" value="UniProtKB-UniRule"/>
</dbReference>
<sequence length="360" mass="40939">MYQKREMNIQSQGYSVYFSESSFYFLNKLLQEKKYSKIFILVDSNTNTYCLPLFLADMATETPIEIIEIEAGEEFKNIDTCSQVWFALSELEADRKSLLINLGGGVVTDLGGFVASTYMRGIDFVNVPTSLLAMVDASVGGKTGVDLGALKNQIGVINNPKGVMIDTRFLATLPADQLRSGMAEMFKHGLIQSETYWKKMLKLDELTIEDLEQLIYESVEIKNNIVKQDPTEKGLRKTLNFGHTLGHAIESYCLQNSSRQALLHGEAIAIGMILATYLSSELLYFPKEKALEIKNVFNQYFEKHTFKKEEIDQIIDLLKFDKKNSYGNINFVLLEQISQPKLDCKVSNELIYKAFEYYRS</sequence>
<dbReference type="Proteomes" id="UP000045051">
    <property type="component" value="Unassembled WGS sequence"/>
</dbReference>
<comment type="function">
    <text evidence="4">Catalyzes the conversion of 3-deoxy-D-arabino-heptulosonate 7-phosphate (DAHP) to dehydroquinate (DHQ).</text>
</comment>
<dbReference type="Pfam" id="PF24621">
    <property type="entry name" value="DHQS_C"/>
    <property type="match status" value="1"/>
</dbReference>
<evidence type="ECO:0000256" key="9">
    <source>
        <dbReference type="ARBA" id="ARBA00023239"/>
    </source>
</evidence>
<dbReference type="PANTHER" id="PTHR43622:SF1">
    <property type="entry name" value="3-DEHYDROQUINATE SYNTHASE"/>
    <property type="match status" value="1"/>
</dbReference>
<organism evidence="14 15">
    <name type="scientific">Capnocytophaga canis</name>
    <dbReference type="NCBI Taxonomy" id="1848903"/>
    <lineage>
        <taxon>Bacteria</taxon>
        <taxon>Pseudomonadati</taxon>
        <taxon>Bacteroidota</taxon>
        <taxon>Flavobacteriia</taxon>
        <taxon>Flavobacteriales</taxon>
        <taxon>Flavobacteriaceae</taxon>
        <taxon>Capnocytophaga</taxon>
    </lineage>
</organism>
<keyword evidence="6" id="KW-0547">Nucleotide-binding</keyword>
<evidence type="ECO:0000256" key="2">
    <source>
        <dbReference type="ARBA" id="ARBA00001941"/>
    </source>
</evidence>
<dbReference type="GO" id="GO:0046872">
    <property type="term" value="F:metal ion binding"/>
    <property type="evidence" value="ECO:0007669"/>
    <property type="project" value="UniProtKB-KW"/>
</dbReference>
<comment type="cofactor">
    <cofactor evidence="3">
        <name>Zn(2+)</name>
        <dbReference type="ChEBI" id="CHEBI:29105"/>
    </cofactor>
</comment>
<evidence type="ECO:0000256" key="6">
    <source>
        <dbReference type="ARBA" id="ARBA00022741"/>
    </source>
</evidence>
<dbReference type="GO" id="GO:0003856">
    <property type="term" value="F:3-dehydroquinate synthase activity"/>
    <property type="evidence" value="ECO:0007669"/>
    <property type="project" value="UniProtKB-UniRule"/>
</dbReference>
<feature type="domain" description="3-dehydroquinate synthase C-terminal" evidence="13">
    <location>
        <begin position="181"/>
        <end position="324"/>
    </location>
</feature>
<keyword evidence="5" id="KW-0479">Metal-binding</keyword>
<dbReference type="InterPro" id="IPR030960">
    <property type="entry name" value="DHQS/DOIS_N"/>
</dbReference>
<dbReference type="InterPro" id="IPR050071">
    <property type="entry name" value="Dehydroquinate_synthase"/>
</dbReference>
<protein>
    <recommendedName>
        <fullName evidence="11">3-dehydroquinate synthase</fullName>
        <ecNumber evidence="11">4.2.3.4</ecNumber>
    </recommendedName>
</protein>
<evidence type="ECO:0000256" key="4">
    <source>
        <dbReference type="ARBA" id="ARBA00003485"/>
    </source>
</evidence>
<reference evidence="14 15" key="1">
    <citation type="submission" date="2015-01" db="EMBL/GenBank/DDBJ databases">
        <authorList>
            <person name="Xiang T."/>
            <person name="Song Y."/>
            <person name="Huang L."/>
            <person name="Wang B."/>
            <person name="Wu P."/>
        </authorList>
    </citation>
    <scope>NUCLEOTIDE SEQUENCE [LARGE SCALE GENOMIC DNA]</scope>
    <source>
        <strain evidence="14 15">CcD38</strain>
    </source>
</reference>
<evidence type="ECO:0000256" key="8">
    <source>
        <dbReference type="ARBA" id="ARBA00023027"/>
    </source>
</evidence>
<dbReference type="EC" id="4.2.3.4" evidence="11"/>
<evidence type="ECO:0000256" key="1">
    <source>
        <dbReference type="ARBA" id="ARBA00001911"/>
    </source>
</evidence>
<evidence type="ECO:0000313" key="15">
    <source>
        <dbReference type="Proteomes" id="UP000045051"/>
    </source>
</evidence>
<evidence type="ECO:0000259" key="13">
    <source>
        <dbReference type="Pfam" id="PF24621"/>
    </source>
</evidence>
<evidence type="ECO:0000256" key="5">
    <source>
        <dbReference type="ARBA" id="ARBA00022723"/>
    </source>
</evidence>
<name>A0A0B7I9E8_9FLAO</name>
<evidence type="ECO:0000256" key="7">
    <source>
        <dbReference type="ARBA" id="ARBA00022833"/>
    </source>
</evidence>
<dbReference type="GO" id="GO:0005737">
    <property type="term" value="C:cytoplasm"/>
    <property type="evidence" value="ECO:0007669"/>
    <property type="project" value="InterPro"/>
</dbReference>
<gene>
    <name evidence="14" type="primary">aroB</name>
    <name evidence="14" type="ORF">CCAND38_370005</name>
</gene>
<dbReference type="SUPFAM" id="SSF56796">
    <property type="entry name" value="Dehydroquinate synthase-like"/>
    <property type="match status" value="1"/>
</dbReference>
<dbReference type="PIRSF" id="PIRSF001455">
    <property type="entry name" value="DHQ_synth"/>
    <property type="match status" value="1"/>
</dbReference>
<evidence type="ECO:0000313" key="14">
    <source>
        <dbReference type="EMBL" id="CEN46518.1"/>
    </source>
</evidence>
<dbReference type="AlphaFoldDB" id="A0A0B7I9E8"/>
<evidence type="ECO:0000256" key="10">
    <source>
        <dbReference type="ARBA" id="ARBA00023285"/>
    </source>
</evidence>
<evidence type="ECO:0000256" key="11">
    <source>
        <dbReference type="NCBIfam" id="TIGR01357"/>
    </source>
</evidence>
<keyword evidence="8" id="KW-0520">NAD</keyword>
<dbReference type="InterPro" id="IPR030963">
    <property type="entry name" value="DHQ_synth_fam"/>
</dbReference>
<comment type="cofactor">
    <cofactor evidence="2">
        <name>Co(2+)</name>
        <dbReference type="ChEBI" id="CHEBI:48828"/>
    </cofactor>
</comment>
<dbReference type="EMBL" id="CDOI01000148">
    <property type="protein sequence ID" value="CEN46518.1"/>
    <property type="molecule type" value="Genomic_DNA"/>
</dbReference>
<evidence type="ECO:0000256" key="3">
    <source>
        <dbReference type="ARBA" id="ARBA00001947"/>
    </source>
</evidence>
<dbReference type="Gene3D" id="3.40.50.1970">
    <property type="match status" value="1"/>
</dbReference>
<proteinExistence type="predicted"/>
<keyword evidence="7" id="KW-0862">Zinc</keyword>
<dbReference type="FunFam" id="3.40.50.1970:FF:000007">
    <property type="entry name" value="Pentafunctional AROM polypeptide"/>
    <property type="match status" value="1"/>
</dbReference>
<dbReference type="Gene3D" id="1.20.1090.10">
    <property type="entry name" value="Dehydroquinate synthase-like - alpha domain"/>
    <property type="match status" value="1"/>
</dbReference>
<dbReference type="NCBIfam" id="TIGR01357">
    <property type="entry name" value="aroB"/>
    <property type="match status" value="1"/>
</dbReference>
<dbReference type="GO" id="GO:0000166">
    <property type="term" value="F:nucleotide binding"/>
    <property type="evidence" value="ECO:0007669"/>
    <property type="project" value="UniProtKB-KW"/>
</dbReference>
<dbReference type="InterPro" id="IPR056179">
    <property type="entry name" value="DHQS_C"/>
</dbReference>
<keyword evidence="9 14" id="KW-0456">Lyase</keyword>
<dbReference type="PANTHER" id="PTHR43622">
    <property type="entry name" value="3-DEHYDROQUINATE SYNTHASE"/>
    <property type="match status" value="1"/>
</dbReference>
<accession>A0A0B7I9E8</accession>
<keyword evidence="15" id="KW-1185">Reference proteome</keyword>
<feature type="domain" description="3-dehydroquinate synthase N-terminal" evidence="12">
    <location>
        <begin position="67"/>
        <end position="179"/>
    </location>
</feature>
<keyword evidence="10" id="KW-0170">Cobalt</keyword>
<dbReference type="GO" id="GO:0009073">
    <property type="term" value="P:aromatic amino acid family biosynthetic process"/>
    <property type="evidence" value="ECO:0007669"/>
    <property type="project" value="InterPro"/>
</dbReference>
<dbReference type="Pfam" id="PF01761">
    <property type="entry name" value="DHQ_synthase"/>
    <property type="match status" value="1"/>
</dbReference>